<name>F1YHY9_9ACTN</name>
<comment type="caution">
    <text evidence="1">The sequence shown here is derived from an EMBL/GenBank/DDBJ whole genome shotgun (WGS) entry which is preliminary data.</text>
</comment>
<dbReference type="OrthoDB" id="3470041at2"/>
<keyword evidence="2" id="KW-1185">Reference proteome</keyword>
<dbReference type="AlphaFoldDB" id="F1YHY9"/>
<proteinExistence type="predicted"/>
<reference evidence="1 2" key="1">
    <citation type="journal article" date="2011" name="J. Bacteriol.">
        <title>Draft Genome Sequence of Gordonia neofelifaecis NRRL B-59395, a Cholesterol-Degrading Actinomycete.</title>
        <authorList>
            <person name="Ge F."/>
            <person name="Li W."/>
            <person name="Chen G."/>
            <person name="Liu Y."/>
            <person name="Zhang G."/>
            <person name="Yong B."/>
            <person name="Wang Q."/>
            <person name="Wang N."/>
            <person name="Huang Z."/>
            <person name="Li W."/>
            <person name="Wang J."/>
            <person name="Wu C."/>
            <person name="Xie Q."/>
            <person name="Liu G."/>
        </authorList>
    </citation>
    <scope>NUCLEOTIDE SEQUENCE [LARGE SCALE GENOMIC DNA]</scope>
    <source>
        <strain evidence="1 2">NRRL B-59395</strain>
    </source>
</reference>
<dbReference type="RefSeq" id="WP_009678742.1">
    <property type="nucleotide sequence ID" value="NZ_AEUD01000005.1"/>
</dbReference>
<dbReference type="EMBL" id="AEUD01000005">
    <property type="protein sequence ID" value="EGD55543.1"/>
    <property type="molecule type" value="Genomic_DNA"/>
</dbReference>
<gene>
    <name evidence="1" type="ORF">SCNU_07518</name>
</gene>
<dbReference type="eggNOG" id="COG2105">
    <property type="taxonomic scope" value="Bacteria"/>
</dbReference>
<dbReference type="Gene3D" id="3.10.490.10">
    <property type="entry name" value="Gamma-glutamyl cyclotransferase-like"/>
    <property type="match status" value="1"/>
</dbReference>
<protein>
    <recommendedName>
        <fullName evidence="3">Histone deacetylase</fullName>
    </recommendedName>
</protein>
<dbReference type="Proteomes" id="UP000035065">
    <property type="component" value="Unassembled WGS sequence"/>
</dbReference>
<dbReference type="STRING" id="644548.SCNU_07518"/>
<evidence type="ECO:0000313" key="1">
    <source>
        <dbReference type="EMBL" id="EGD55543.1"/>
    </source>
</evidence>
<evidence type="ECO:0008006" key="3">
    <source>
        <dbReference type="Google" id="ProtNLM"/>
    </source>
</evidence>
<evidence type="ECO:0000313" key="2">
    <source>
        <dbReference type="Proteomes" id="UP000035065"/>
    </source>
</evidence>
<accession>F1YHY9</accession>
<sequence>MNGDEVWYASYGSNLCAARLTCYLAGGRPVGGRRTYPGARDATAPARDLALTLPGRIYFGGSSTTWGGGMAFYDPHRPGPTAARAYLVTVEQFADIAMQEMDLAPHPGSPVERALRDRSLLAADGQSYQCGSGLYSRLLRVGTLDDLPVLTFTASHGIDDVPHIAPTPPYLSMIGAGLAESHGWSEAEVAEYLAVRSPR</sequence>
<organism evidence="1 2">
    <name type="scientific">Gordonia neofelifaecis NRRL B-59395</name>
    <dbReference type="NCBI Taxonomy" id="644548"/>
    <lineage>
        <taxon>Bacteria</taxon>
        <taxon>Bacillati</taxon>
        <taxon>Actinomycetota</taxon>
        <taxon>Actinomycetes</taxon>
        <taxon>Mycobacteriales</taxon>
        <taxon>Gordoniaceae</taxon>
        <taxon>Gordonia</taxon>
    </lineage>
</organism>